<dbReference type="Proteomes" id="UP000807371">
    <property type="component" value="Unassembled WGS sequence"/>
</dbReference>
<dbReference type="PROSITE" id="PS51318">
    <property type="entry name" value="TAT"/>
    <property type="match status" value="1"/>
</dbReference>
<reference evidence="2 3" key="1">
    <citation type="submission" date="2020-09" db="EMBL/GenBank/DDBJ databases">
        <title>Biosynthesis of the nuclear factor of activated T cells inhibitor NFAT-133 and its congeners in Streptomyces pactum.</title>
        <authorList>
            <person name="Zhou W."/>
            <person name="Posri P."/>
            <person name="Abugrain M.E."/>
            <person name="Weisberg A.J."/>
            <person name="Chang J.H."/>
            <person name="Mahmud T."/>
        </authorList>
    </citation>
    <scope>NUCLEOTIDE SEQUENCE [LARGE SCALE GENOMIC DNA]</scope>
    <source>
        <strain evidence="2 3">ATCC 27456</strain>
    </source>
</reference>
<dbReference type="SUPFAM" id="SSF109998">
    <property type="entry name" value="Triger factor/SurA peptide-binding domain-like"/>
    <property type="match status" value="1"/>
</dbReference>
<accession>A0ABS0NN56</accession>
<dbReference type="InterPro" id="IPR027304">
    <property type="entry name" value="Trigger_fact/SurA_dom_sf"/>
</dbReference>
<feature type="chain" id="PRO_5047092634" evidence="1">
    <location>
        <begin position="26"/>
        <end position="207"/>
    </location>
</feature>
<gene>
    <name evidence="2" type="ORF">IHE55_18195</name>
</gene>
<proteinExistence type="predicted"/>
<evidence type="ECO:0000313" key="3">
    <source>
        <dbReference type="Proteomes" id="UP000807371"/>
    </source>
</evidence>
<protein>
    <submittedName>
        <fullName evidence="2">SurA N-terminal domain-containing protein</fullName>
    </submittedName>
</protein>
<organism evidence="2 3">
    <name type="scientific">Streptomyces pactum</name>
    <dbReference type="NCBI Taxonomy" id="68249"/>
    <lineage>
        <taxon>Bacteria</taxon>
        <taxon>Bacillati</taxon>
        <taxon>Actinomycetota</taxon>
        <taxon>Actinomycetes</taxon>
        <taxon>Kitasatosporales</taxon>
        <taxon>Streptomycetaceae</taxon>
        <taxon>Streptomyces</taxon>
    </lineage>
</organism>
<dbReference type="RefSeq" id="WP_197989990.1">
    <property type="nucleotide sequence ID" value="NZ_JACYXC010000001.1"/>
</dbReference>
<dbReference type="Pfam" id="PF13624">
    <property type="entry name" value="SurA_N_3"/>
    <property type="match status" value="1"/>
</dbReference>
<keyword evidence="1" id="KW-0732">Signal</keyword>
<sequence>MIRRRTALSVSAASAVLLAAPLLTACGNDARPGAAAVIDGERITVAQLQANVRVVRDAQRESPQARQLVAGSGRLNQDVLARLIKYEVIERAARQSGVTVTRREVQQARKQVESRQGGADTLRALYLQQGVAPRQIDQEVRVGVTRVKLDRALGPQGASELLVRTSKALDIEVNPRYGTWDDMRGLALAQDPWLRPAEAGRQQQQPA</sequence>
<dbReference type="EMBL" id="JACYXC010000001">
    <property type="protein sequence ID" value="MBH5336601.1"/>
    <property type="molecule type" value="Genomic_DNA"/>
</dbReference>
<feature type="signal peptide" evidence="1">
    <location>
        <begin position="1"/>
        <end position="25"/>
    </location>
</feature>
<name>A0ABS0NN56_9ACTN</name>
<dbReference type="PROSITE" id="PS51257">
    <property type="entry name" value="PROKAR_LIPOPROTEIN"/>
    <property type="match status" value="1"/>
</dbReference>
<evidence type="ECO:0000313" key="2">
    <source>
        <dbReference type="EMBL" id="MBH5336601.1"/>
    </source>
</evidence>
<keyword evidence="3" id="KW-1185">Reference proteome</keyword>
<dbReference type="InterPro" id="IPR006311">
    <property type="entry name" value="TAT_signal"/>
</dbReference>
<comment type="caution">
    <text evidence="2">The sequence shown here is derived from an EMBL/GenBank/DDBJ whole genome shotgun (WGS) entry which is preliminary data.</text>
</comment>
<dbReference type="Gene3D" id="1.10.4030.10">
    <property type="entry name" value="Porin chaperone SurA, peptide-binding domain"/>
    <property type="match status" value="1"/>
</dbReference>
<evidence type="ECO:0000256" key="1">
    <source>
        <dbReference type="SAM" id="SignalP"/>
    </source>
</evidence>